<protein>
    <recommendedName>
        <fullName evidence="7">1-acyl-sn-glycerol-3-phosphate acyltransferase</fullName>
        <ecNumber evidence="7">2.3.1.51</ecNumber>
    </recommendedName>
</protein>
<evidence type="ECO:0000256" key="1">
    <source>
        <dbReference type="ARBA" id="ARBA00005189"/>
    </source>
</evidence>
<dbReference type="PANTHER" id="PTHR10434:SF64">
    <property type="entry name" value="1-ACYL-SN-GLYCEROL-3-PHOSPHATE ACYLTRANSFERASE-RELATED"/>
    <property type="match status" value="1"/>
</dbReference>
<dbReference type="InterPro" id="IPR002123">
    <property type="entry name" value="Plipid/glycerol_acylTrfase"/>
</dbReference>
<comment type="similarity">
    <text evidence="2 7">Belongs to the 1-acyl-sn-glycerol-3-phosphate acyltransferase family.</text>
</comment>
<evidence type="ECO:0000256" key="3">
    <source>
        <dbReference type="ARBA" id="ARBA00022516"/>
    </source>
</evidence>
<dbReference type="CDD" id="cd07989">
    <property type="entry name" value="LPLAT_AGPAT-like"/>
    <property type="match status" value="1"/>
</dbReference>
<name>A0AAP2RHA2_9FIRM</name>
<keyword evidence="7" id="KW-0594">Phospholipid biosynthesis</keyword>
<evidence type="ECO:0000313" key="10">
    <source>
        <dbReference type="Proteomes" id="UP001299265"/>
    </source>
</evidence>
<dbReference type="GO" id="GO:0006654">
    <property type="term" value="P:phosphatidic acid biosynthetic process"/>
    <property type="evidence" value="ECO:0007669"/>
    <property type="project" value="TreeGrafter"/>
</dbReference>
<dbReference type="RefSeq" id="WP_231062118.1">
    <property type="nucleotide sequence ID" value="NZ_JAJNOR010000003.1"/>
</dbReference>
<evidence type="ECO:0000256" key="4">
    <source>
        <dbReference type="ARBA" id="ARBA00022679"/>
    </source>
</evidence>
<comment type="domain">
    <text evidence="7">The HXXXXD motif is essential for acyltransferase activity and may constitute the binding site for the phosphate moiety of the glycerol-3-phosphate.</text>
</comment>
<dbReference type="PANTHER" id="PTHR10434">
    <property type="entry name" value="1-ACYL-SN-GLYCEROL-3-PHOSPHATE ACYLTRANSFERASE"/>
    <property type="match status" value="1"/>
</dbReference>
<dbReference type="SUPFAM" id="SSF69593">
    <property type="entry name" value="Glycerol-3-phosphate (1)-acyltransferase"/>
    <property type="match status" value="1"/>
</dbReference>
<dbReference type="EMBL" id="JAJNOR010000003">
    <property type="protein sequence ID" value="MCD2492209.1"/>
    <property type="molecule type" value="Genomic_DNA"/>
</dbReference>
<proteinExistence type="inferred from homology"/>
<gene>
    <name evidence="9" type="ORF">LQE92_06145</name>
</gene>
<feature type="domain" description="Phospholipid/glycerol acyltransferase" evidence="8">
    <location>
        <begin position="73"/>
        <end position="187"/>
    </location>
</feature>
<evidence type="ECO:0000256" key="6">
    <source>
        <dbReference type="ARBA" id="ARBA00023315"/>
    </source>
</evidence>
<sequence length="242" mass="27901">MIRIFLIGIFLFFFLVLFSPALMVEWIIGKFSPEKKSKSSLWLVQRAFDIIIWLAGTKIEVIGRENVPADRPVLYVGNHRSFFDIVIGYRLIKGEAGFVAKKEMEKIWFLSNWMKNLHCLFLDRDNIKEGLKTILTGIDYVKKGISIWIFPEGTRNKGKGMLEFKEGSMKIAEKSGCPIIPVAMTGTAEIFENHFPWVKKSHVTVTFGEPIEIKDLEKEQKKFLGAYTRQVILSMLPDDYKE</sequence>
<dbReference type="GO" id="GO:0016020">
    <property type="term" value="C:membrane"/>
    <property type="evidence" value="ECO:0007669"/>
    <property type="project" value="InterPro"/>
</dbReference>
<evidence type="ECO:0000256" key="2">
    <source>
        <dbReference type="ARBA" id="ARBA00008655"/>
    </source>
</evidence>
<reference evidence="9 10" key="1">
    <citation type="submission" date="2021-11" db="EMBL/GenBank/DDBJ databases">
        <title>Lacrimispora sp. nov. NSJ-141 isolated from human feces.</title>
        <authorList>
            <person name="Abdugheni R."/>
        </authorList>
    </citation>
    <scope>NUCLEOTIDE SEQUENCE [LARGE SCALE GENOMIC DNA]</scope>
    <source>
        <strain evidence="9 10">NSJ-141</strain>
    </source>
</reference>
<accession>A0AAP2RHA2</accession>
<keyword evidence="10" id="KW-1185">Reference proteome</keyword>
<comment type="caution">
    <text evidence="9">The sequence shown here is derived from an EMBL/GenBank/DDBJ whole genome shotgun (WGS) entry which is preliminary data.</text>
</comment>
<keyword evidence="3 7" id="KW-0444">Lipid biosynthesis</keyword>
<dbReference type="Proteomes" id="UP001299265">
    <property type="component" value="Unassembled WGS sequence"/>
</dbReference>
<dbReference type="AlphaFoldDB" id="A0AAP2RHA2"/>
<dbReference type="GO" id="GO:0003841">
    <property type="term" value="F:1-acylglycerol-3-phosphate O-acyltransferase activity"/>
    <property type="evidence" value="ECO:0007669"/>
    <property type="project" value="UniProtKB-UniRule"/>
</dbReference>
<comment type="catalytic activity">
    <reaction evidence="7">
        <text>a 1-acyl-sn-glycero-3-phosphate + an acyl-CoA = a 1,2-diacyl-sn-glycero-3-phosphate + CoA</text>
        <dbReference type="Rhea" id="RHEA:19709"/>
        <dbReference type="ChEBI" id="CHEBI:57287"/>
        <dbReference type="ChEBI" id="CHEBI:57970"/>
        <dbReference type="ChEBI" id="CHEBI:58342"/>
        <dbReference type="ChEBI" id="CHEBI:58608"/>
        <dbReference type="EC" id="2.3.1.51"/>
    </reaction>
</comment>
<dbReference type="InterPro" id="IPR004552">
    <property type="entry name" value="AGP_acyltrans"/>
</dbReference>
<dbReference type="NCBIfam" id="TIGR00530">
    <property type="entry name" value="AGP_acyltrn"/>
    <property type="match status" value="1"/>
</dbReference>
<comment type="pathway">
    <text evidence="1">Lipid metabolism.</text>
</comment>
<evidence type="ECO:0000256" key="7">
    <source>
        <dbReference type="RuleBase" id="RU361267"/>
    </source>
</evidence>
<organism evidence="9 10">
    <name type="scientific">Lientehia hominis</name>
    <dbReference type="NCBI Taxonomy" id="2897778"/>
    <lineage>
        <taxon>Bacteria</taxon>
        <taxon>Bacillati</taxon>
        <taxon>Bacillota</taxon>
        <taxon>Clostridia</taxon>
        <taxon>Lachnospirales</taxon>
        <taxon>Lachnospiraceae</taxon>
        <taxon>Lientehia</taxon>
    </lineage>
</organism>
<keyword evidence="4 7" id="KW-0808">Transferase</keyword>
<keyword evidence="7" id="KW-1208">Phospholipid metabolism</keyword>
<evidence type="ECO:0000256" key="5">
    <source>
        <dbReference type="ARBA" id="ARBA00023098"/>
    </source>
</evidence>
<evidence type="ECO:0000313" key="9">
    <source>
        <dbReference type="EMBL" id="MCD2492209.1"/>
    </source>
</evidence>
<keyword evidence="5 7" id="KW-0443">Lipid metabolism</keyword>
<evidence type="ECO:0000259" key="8">
    <source>
        <dbReference type="SMART" id="SM00563"/>
    </source>
</evidence>
<dbReference type="Pfam" id="PF01553">
    <property type="entry name" value="Acyltransferase"/>
    <property type="match status" value="1"/>
</dbReference>
<keyword evidence="6 7" id="KW-0012">Acyltransferase</keyword>
<dbReference type="EC" id="2.3.1.51" evidence="7"/>
<dbReference type="SMART" id="SM00563">
    <property type="entry name" value="PlsC"/>
    <property type="match status" value="1"/>
</dbReference>